<evidence type="ECO:0000313" key="1">
    <source>
        <dbReference type="Proteomes" id="UP000050741"/>
    </source>
</evidence>
<name>A0A183CFK7_GLOPA</name>
<accession>A0A183CFK7</accession>
<protein>
    <submittedName>
        <fullName evidence="2">BOWMAN_BIRK domain-containing protein</fullName>
    </submittedName>
</protein>
<reference evidence="2" key="3">
    <citation type="submission" date="2016-06" db="UniProtKB">
        <authorList>
            <consortium name="WormBaseParasite"/>
        </authorList>
    </citation>
    <scope>IDENTIFICATION</scope>
</reference>
<dbReference type="Proteomes" id="UP000050741">
    <property type="component" value="Unassembled WGS sequence"/>
</dbReference>
<keyword evidence="1" id="KW-1185">Reference proteome</keyword>
<dbReference type="WBParaSite" id="GPLIN_001166200">
    <property type="protein sequence ID" value="GPLIN_001166200"/>
    <property type="gene ID" value="GPLIN_001166200"/>
</dbReference>
<organism evidence="1 2">
    <name type="scientific">Globodera pallida</name>
    <name type="common">Potato cyst nematode worm</name>
    <name type="synonym">Heterodera pallida</name>
    <dbReference type="NCBI Taxonomy" id="36090"/>
    <lineage>
        <taxon>Eukaryota</taxon>
        <taxon>Metazoa</taxon>
        <taxon>Ecdysozoa</taxon>
        <taxon>Nematoda</taxon>
        <taxon>Chromadorea</taxon>
        <taxon>Rhabditida</taxon>
        <taxon>Tylenchina</taxon>
        <taxon>Tylenchomorpha</taxon>
        <taxon>Tylenchoidea</taxon>
        <taxon>Heteroderidae</taxon>
        <taxon>Heteroderinae</taxon>
        <taxon>Globodera</taxon>
    </lineage>
</organism>
<dbReference type="AlphaFoldDB" id="A0A183CFK7"/>
<reference evidence="1" key="2">
    <citation type="submission" date="2014-05" db="EMBL/GenBank/DDBJ databases">
        <title>The genome and life-stage specific transcriptomes of Globodera pallida elucidate key aspects of plant parasitism by a cyst nematode.</title>
        <authorList>
            <person name="Cotton J.A."/>
            <person name="Lilley C.J."/>
            <person name="Jones L.M."/>
            <person name="Kikuchi T."/>
            <person name="Reid A.J."/>
            <person name="Thorpe P."/>
            <person name="Tsai I.J."/>
            <person name="Beasley H."/>
            <person name="Blok V."/>
            <person name="Cock P.J.A."/>
            <person name="Van den Akker S.E."/>
            <person name="Holroyd N."/>
            <person name="Hunt M."/>
            <person name="Mantelin S."/>
            <person name="Naghra H."/>
            <person name="Pain A."/>
            <person name="Palomares-Rius J.E."/>
            <person name="Zarowiecki M."/>
            <person name="Berriman M."/>
            <person name="Jones J.T."/>
            <person name="Urwin P.E."/>
        </authorList>
    </citation>
    <scope>NUCLEOTIDE SEQUENCE [LARGE SCALE GENOMIC DNA]</scope>
    <source>
        <strain evidence="1">Lindley</strain>
    </source>
</reference>
<reference evidence="1" key="1">
    <citation type="submission" date="2013-12" db="EMBL/GenBank/DDBJ databases">
        <authorList>
            <person name="Aslett M."/>
        </authorList>
    </citation>
    <scope>NUCLEOTIDE SEQUENCE [LARGE SCALE GENOMIC DNA]</scope>
    <source>
        <strain evidence="1">Lindley</strain>
    </source>
</reference>
<sequence length="100" mass="10896">MPCSCVLDRTTNSNCNILDHNFVGCDYVYNNTNVCSVNVYCTCYYCCKPKYAAESCPDGCRECVKDGEGGGCPENSAVQFKSIGNSLSSSSMLETKAKER</sequence>
<proteinExistence type="predicted"/>
<evidence type="ECO:0000313" key="2">
    <source>
        <dbReference type="WBParaSite" id="GPLIN_001166200"/>
    </source>
</evidence>